<comment type="subcellular location">
    <subcellularLocation>
        <location evidence="1 11">Nucleus</location>
    </subcellularLocation>
</comment>
<evidence type="ECO:0000256" key="9">
    <source>
        <dbReference type="ARBA" id="ARBA00023163"/>
    </source>
</evidence>
<keyword evidence="3" id="KW-0479">Metal-binding</keyword>
<dbReference type="PROSITE" id="PS50114">
    <property type="entry name" value="GATA_ZN_FINGER_2"/>
    <property type="match status" value="1"/>
</dbReference>
<comment type="function">
    <text evidence="11">Transcriptional activator that specifically binds 5'-GATA-3' or 5'-GAT-3' motifs within gene promoters.</text>
</comment>
<evidence type="ECO:0000256" key="2">
    <source>
        <dbReference type="ARBA" id="ARBA00005694"/>
    </source>
</evidence>
<dbReference type="GO" id="GO:0045893">
    <property type="term" value="P:positive regulation of DNA-templated transcription"/>
    <property type="evidence" value="ECO:0007669"/>
    <property type="project" value="InterPro"/>
</dbReference>
<dbReference type="PIRSF" id="PIRSF016992">
    <property type="entry name" value="TF_GATA_plant"/>
    <property type="match status" value="1"/>
</dbReference>
<sequence length="316" mass="34971">MIGPASFMDEIDCGGFFGHVDDLLDFPSEDIEFGLSAPDSSNNNLNNKSFPSIWSTQSKFPPASDSMFSDNSASDLSAELSSPYGDIVHLEWLSNLVEDSFSGGNAMKKQESSCININNHQQYQTSTPILVLESSIPKVAASDKRGRARSKRPRPATFTPRLPLQLQLQPPNVPFHSHNYAHSRLVIKIPKQVATEYKKKKRIKLSPPLPHVEANLNSSPQQAIRKCMHCEVTKTPQWRVGPMGPKTLCNACGVRFKSGRLFPEYRPAASPTFSPSLHSNSHKKVLEMQSKTNDEIPMPGTATVELIPNNTNLAME</sequence>
<comment type="similarity">
    <text evidence="2 11">Belongs to the type IV zinc-finger family. Class A subfamily.</text>
</comment>
<evidence type="ECO:0000256" key="4">
    <source>
        <dbReference type="ARBA" id="ARBA00022771"/>
    </source>
</evidence>
<evidence type="ECO:0000256" key="7">
    <source>
        <dbReference type="ARBA" id="ARBA00023125"/>
    </source>
</evidence>
<evidence type="ECO:0000256" key="6">
    <source>
        <dbReference type="ARBA" id="ARBA00023015"/>
    </source>
</evidence>
<reference evidence="14 15" key="1">
    <citation type="submission" date="2021-09" db="EMBL/GenBank/DDBJ databases">
        <title>Genomic insights and catalytic innovation underlie evolution of tropane alkaloids biosynthesis.</title>
        <authorList>
            <person name="Wang Y.-J."/>
            <person name="Tian T."/>
            <person name="Huang J.-P."/>
            <person name="Huang S.-X."/>
        </authorList>
    </citation>
    <scope>NUCLEOTIDE SEQUENCE [LARGE SCALE GENOMIC DNA]</scope>
    <source>
        <strain evidence="14">KIB-2018</strain>
        <tissue evidence="14">Leaf</tissue>
    </source>
</reference>
<organism evidence="14 15">
    <name type="scientific">Erythroxylum novogranatense</name>
    <dbReference type="NCBI Taxonomy" id="1862640"/>
    <lineage>
        <taxon>Eukaryota</taxon>
        <taxon>Viridiplantae</taxon>
        <taxon>Streptophyta</taxon>
        <taxon>Embryophyta</taxon>
        <taxon>Tracheophyta</taxon>
        <taxon>Spermatophyta</taxon>
        <taxon>Magnoliopsida</taxon>
        <taxon>eudicotyledons</taxon>
        <taxon>Gunneridae</taxon>
        <taxon>Pentapetalae</taxon>
        <taxon>rosids</taxon>
        <taxon>fabids</taxon>
        <taxon>Malpighiales</taxon>
        <taxon>Erythroxylaceae</taxon>
        <taxon>Erythroxylum</taxon>
    </lineage>
</organism>
<name>A0AAV8TGL0_9ROSI</name>
<evidence type="ECO:0000256" key="5">
    <source>
        <dbReference type="ARBA" id="ARBA00022833"/>
    </source>
</evidence>
<dbReference type="Pfam" id="PF00320">
    <property type="entry name" value="GATA"/>
    <property type="match status" value="1"/>
</dbReference>
<dbReference type="InterPro" id="IPR051140">
    <property type="entry name" value="GATA_TF"/>
</dbReference>
<dbReference type="EMBL" id="JAIWQS010000005">
    <property type="protein sequence ID" value="KAJ8766001.1"/>
    <property type="molecule type" value="Genomic_DNA"/>
</dbReference>
<dbReference type="GO" id="GO:0043565">
    <property type="term" value="F:sequence-specific DNA binding"/>
    <property type="evidence" value="ECO:0007669"/>
    <property type="project" value="InterPro"/>
</dbReference>
<keyword evidence="4 12" id="KW-0863">Zinc-finger</keyword>
<dbReference type="PANTHER" id="PTHR45658:SF51">
    <property type="entry name" value="GATA TRANSCRIPTION FACTOR 8"/>
    <property type="match status" value="1"/>
</dbReference>
<comment type="caution">
    <text evidence="14">The sequence shown here is derived from an EMBL/GenBank/DDBJ whole genome shotgun (WGS) entry which is preliminary data.</text>
</comment>
<evidence type="ECO:0000256" key="12">
    <source>
        <dbReference type="PROSITE-ProRule" id="PRU00094"/>
    </source>
</evidence>
<proteinExistence type="inferred from homology"/>
<dbReference type="InterPro" id="IPR016679">
    <property type="entry name" value="TF_GATA_pln"/>
</dbReference>
<dbReference type="SUPFAM" id="SSF57716">
    <property type="entry name" value="Glucocorticoid receptor-like (DNA-binding domain)"/>
    <property type="match status" value="1"/>
</dbReference>
<evidence type="ECO:0000259" key="13">
    <source>
        <dbReference type="PROSITE" id="PS50114"/>
    </source>
</evidence>
<keyword evidence="10 11" id="KW-0539">Nucleus</keyword>
<dbReference type="Gene3D" id="3.30.50.10">
    <property type="entry name" value="Erythroid Transcription Factor GATA-1, subunit A"/>
    <property type="match status" value="1"/>
</dbReference>
<evidence type="ECO:0000256" key="3">
    <source>
        <dbReference type="ARBA" id="ARBA00022723"/>
    </source>
</evidence>
<protein>
    <recommendedName>
        <fullName evidence="11">GATA transcription factor</fullName>
    </recommendedName>
</protein>
<dbReference type="GO" id="GO:0005634">
    <property type="term" value="C:nucleus"/>
    <property type="evidence" value="ECO:0007669"/>
    <property type="project" value="UniProtKB-SubCell"/>
</dbReference>
<keyword evidence="6 11" id="KW-0805">Transcription regulation</keyword>
<evidence type="ECO:0000313" key="14">
    <source>
        <dbReference type="EMBL" id="KAJ8766001.1"/>
    </source>
</evidence>
<keyword evidence="7 11" id="KW-0238">DNA-binding</keyword>
<evidence type="ECO:0000256" key="1">
    <source>
        <dbReference type="ARBA" id="ARBA00004123"/>
    </source>
</evidence>
<evidence type="ECO:0000313" key="15">
    <source>
        <dbReference type="Proteomes" id="UP001159364"/>
    </source>
</evidence>
<evidence type="ECO:0000256" key="8">
    <source>
        <dbReference type="ARBA" id="ARBA00023159"/>
    </source>
</evidence>
<dbReference type="InterPro" id="IPR000679">
    <property type="entry name" value="Znf_GATA"/>
</dbReference>
<dbReference type="FunFam" id="3.30.50.10:FF:000018">
    <property type="entry name" value="GATA transcription factor"/>
    <property type="match status" value="1"/>
</dbReference>
<keyword evidence="15" id="KW-1185">Reference proteome</keyword>
<accession>A0AAV8TGL0</accession>
<evidence type="ECO:0000256" key="11">
    <source>
        <dbReference type="PIRNR" id="PIRNR016992"/>
    </source>
</evidence>
<keyword evidence="8 11" id="KW-0010">Activator</keyword>
<evidence type="ECO:0000256" key="10">
    <source>
        <dbReference type="ARBA" id="ARBA00023242"/>
    </source>
</evidence>
<dbReference type="InterPro" id="IPR013088">
    <property type="entry name" value="Znf_NHR/GATA"/>
</dbReference>
<dbReference type="SMART" id="SM00401">
    <property type="entry name" value="ZnF_GATA"/>
    <property type="match status" value="1"/>
</dbReference>
<dbReference type="Proteomes" id="UP001159364">
    <property type="component" value="Linkage Group LG05"/>
</dbReference>
<dbReference type="AlphaFoldDB" id="A0AAV8TGL0"/>
<dbReference type="CDD" id="cd00202">
    <property type="entry name" value="ZnF_GATA"/>
    <property type="match status" value="1"/>
</dbReference>
<gene>
    <name evidence="14" type="ORF">K2173_020517</name>
</gene>
<feature type="domain" description="GATA-type" evidence="13">
    <location>
        <begin position="221"/>
        <end position="257"/>
    </location>
</feature>
<dbReference type="GO" id="GO:0030154">
    <property type="term" value="P:cell differentiation"/>
    <property type="evidence" value="ECO:0007669"/>
    <property type="project" value="TreeGrafter"/>
</dbReference>
<keyword evidence="9 11" id="KW-0804">Transcription</keyword>
<dbReference type="GO" id="GO:0008270">
    <property type="term" value="F:zinc ion binding"/>
    <property type="evidence" value="ECO:0007669"/>
    <property type="project" value="UniProtKB-KW"/>
</dbReference>
<dbReference type="PANTHER" id="PTHR45658">
    <property type="entry name" value="GATA TRANSCRIPTION FACTOR"/>
    <property type="match status" value="1"/>
</dbReference>
<keyword evidence="5" id="KW-0862">Zinc</keyword>